<gene>
    <name evidence="1" type="ORF">AU252_19660</name>
</gene>
<evidence type="ECO:0000313" key="1">
    <source>
        <dbReference type="EMBL" id="ALV43099.1"/>
    </source>
</evidence>
<dbReference type="SUPFAM" id="SSF159245">
    <property type="entry name" value="AttH-like"/>
    <property type="match status" value="1"/>
</dbReference>
<reference evidence="1 2" key="1">
    <citation type="submission" date="2015-12" db="EMBL/GenBank/DDBJ databases">
        <authorList>
            <person name="Shamseldin A."/>
            <person name="Moawad H."/>
            <person name="Abd El-Rahim W.M."/>
            <person name="Sadowsky M.J."/>
        </authorList>
    </citation>
    <scope>NUCLEOTIDE SEQUENCE [LARGE SCALE GENOMIC DNA]</scope>
    <source>
        <strain evidence="1 2">Ar51</strain>
    </source>
</reference>
<organism evidence="1">
    <name type="scientific">Pseudarthrobacter sulfonivorans</name>
    <dbReference type="NCBI Taxonomy" id="121292"/>
    <lineage>
        <taxon>Bacteria</taxon>
        <taxon>Bacillati</taxon>
        <taxon>Actinomycetota</taxon>
        <taxon>Actinomycetes</taxon>
        <taxon>Micrococcales</taxon>
        <taxon>Micrococcaceae</taxon>
        <taxon>Pseudarthrobacter</taxon>
    </lineage>
</organism>
<protein>
    <recommendedName>
        <fullName evidence="3">AttH domain-containing protein</fullName>
    </recommendedName>
</protein>
<dbReference type="KEGG" id="psul:AU252_19660"/>
<dbReference type="Proteomes" id="UP000065151">
    <property type="component" value="Chromosome"/>
</dbReference>
<dbReference type="RefSeq" id="WP_058932152.1">
    <property type="nucleotide sequence ID" value="NZ_CP013747.1"/>
</dbReference>
<dbReference type="EMBL" id="CP013747">
    <property type="protein sequence ID" value="ALV43099.1"/>
    <property type="molecule type" value="Genomic_DNA"/>
</dbReference>
<evidence type="ECO:0008006" key="3">
    <source>
        <dbReference type="Google" id="ProtNLM"/>
    </source>
</evidence>
<sequence length="282" mass="30469">MTALSADFSCRNAPLDYWFVRLRAGDLSFLADFILRTGTDSAEVRISLWVRGEGRVLHRSGDWKADGAEVVIGGSLFAAERSRGWAGDVGWELYWDAGTARIAPAMPLMNSLHPLDLELISYPRVRIAGEVTVSGEVFPVGDAAGTLTHYWGRRLPDAWRWVSAAGPTSSGPAVEAVLMRSRLWGHRPALVAGYLWTAEDGDRAGSLLVSPVSGVLTAAGTGADFLLTGRGLTGTRRLLCSAAPEDFNDLGEDIHQTLEGRCILLGEDWPFSAVGLEYRALP</sequence>
<evidence type="ECO:0000313" key="2">
    <source>
        <dbReference type="Proteomes" id="UP000065151"/>
    </source>
</evidence>
<dbReference type="AlphaFoldDB" id="A0A0U3QNJ6"/>
<proteinExistence type="predicted"/>
<name>A0A0U3QNJ6_9MICC</name>
<dbReference type="STRING" id="121292.AU252_19660"/>
<accession>A0A0U3QNJ6</accession>